<accession>A0A9N9LZJ3</accession>
<organism evidence="2 3">
    <name type="scientific">Hymenoscyphus albidus</name>
    <dbReference type="NCBI Taxonomy" id="595503"/>
    <lineage>
        <taxon>Eukaryota</taxon>
        <taxon>Fungi</taxon>
        <taxon>Dikarya</taxon>
        <taxon>Ascomycota</taxon>
        <taxon>Pezizomycotina</taxon>
        <taxon>Leotiomycetes</taxon>
        <taxon>Helotiales</taxon>
        <taxon>Helotiaceae</taxon>
        <taxon>Hymenoscyphus</taxon>
    </lineage>
</organism>
<feature type="compositionally biased region" description="Basic residues" evidence="1">
    <location>
        <begin position="341"/>
        <end position="358"/>
    </location>
</feature>
<dbReference type="AlphaFoldDB" id="A0A9N9LZJ3"/>
<gene>
    <name evidence="2" type="ORF">HYALB_00014031</name>
</gene>
<feature type="region of interest" description="Disordered" evidence="1">
    <location>
        <begin position="320"/>
        <end position="358"/>
    </location>
</feature>
<evidence type="ECO:0000313" key="2">
    <source>
        <dbReference type="EMBL" id="CAG8981955.1"/>
    </source>
</evidence>
<evidence type="ECO:0000256" key="1">
    <source>
        <dbReference type="SAM" id="MobiDB-lite"/>
    </source>
</evidence>
<protein>
    <submittedName>
        <fullName evidence="2">Uncharacterized protein</fullName>
    </submittedName>
</protein>
<comment type="caution">
    <text evidence="2">The sequence shown here is derived from an EMBL/GenBank/DDBJ whole genome shotgun (WGS) entry which is preliminary data.</text>
</comment>
<sequence>MSIPSIRSVMSRNYSKLSSGSDEVMKMAPNSPIPEVHVNIDPPFMTLSKLLDNKSTIVIELENVLYNHNTAFTAACLRVVEELHKCCTLNGWGSPEQLNKANSDAMKASRSANVDIKPINHYYDARNRVSAMAKVYPIDTKSKEYKNMKIDLLRKLADDFTQTFGEHIYLTENALLLLQKFQLRGKKVILVEKSSHYLATDVGKKLGIHGYVNSRIGPPSKEFGHLKSSLKELKTYAGDTIYIGSAFREEPPAPYATQIMCEWYGECRERRSWDRGIAWISGFYYAYSLGAICEALEAGEEASASQQSKIVQPVEININTPDSGANLTPGLTALQNGKEGKKQKKKKNGNKKKSCIVS</sequence>
<dbReference type="OrthoDB" id="10298938at2759"/>
<dbReference type="Proteomes" id="UP000701801">
    <property type="component" value="Unassembled WGS sequence"/>
</dbReference>
<reference evidence="2" key="1">
    <citation type="submission" date="2021-07" db="EMBL/GenBank/DDBJ databases">
        <authorList>
            <person name="Durling M."/>
        </authorList>
    </citation>
    <scope>NUCLEOTIDE SEQUENCE</scope>
</reference>
<keyword evidence="3" id="KW-1185">Reference proteome</keyword>
<dbReference type="EMBL" id="CAJVRM010000550">
    <property type="protein sequence ID" value="CAG8981955.1"/>
    <property type="molecule type" value="Genomic_DNA"/>
</dbReference>
<evidence type="ECO:0000313" key="3">
    <source>
        <dbReference type="Proteomes" id="UP000701801"/>
    </source>
</evidence>
<name>A0A9N9LZJ3_9HELO</name>
<proteinExistence type="predicted"/>